<protein>
    <submittedName>
        <fullName evidence="1">Deoxynucleoside monophosphate kinase</fullName>
    </submittedName>
</protein>
<accession>A0A8S5RUX4</accession>
<keyword evidence="1" id="KW-0808">Transferase</keyword>
<reference evidence="1" key="1">
    <citation type="journal article" date="2021" name="Proc. Natl. Acad. Sci. U.S.A.">
        <title>A Catalog of Tens of Thousands of Viruses from Human Metagenomes Reveals Hidden Associations with Chronic Diseases.</title>
        <authorList>
            <person name="Tisza M.J."/>
            <person name="Buck C.B."/>
        </authorList>
    </citation>
    <scope>NUCLEOTIDE SEQUENCE</scope>
    <source>
        <strain evidence="1">CtHip2</strain>
    </source>
</reference>
<proteinExistence type="predicted"/>
<evidence type="ECO:0000313" key="1">
    <source>
        <dbReference type="EMBL" id="DAF42557.1"/>
    </source>
</evidence>
<keyword evidence="1" id="KW-0418">Kinase</keyword>
<dbReference type="Gene3D" id="3.40.50.300">
    <property type="entry name" value="P-loop containing nucleotide triphosphate hydrolases"/>
    <property type="match status" value="1"/>
</dbReference>
<name>A0A8S5RUX4_9CAUD</name>
<dbReference type="EMBL" id="BK032497">
    <property type="protein sequence ID" value="DAF42557.1"/>
    <property type="molecule type" value="Genomic_DNA"/>
</dbReference>
<dbReference type="SUPFAM" id="SSF52540">
    <property type="entry name" value="P-loop containing nucleoside triphosphate hydrolases"/>
    <property type="match status" value="1"/>
</dbReference>
<sequence>MENKIDSKFVPAIVIAGKMGYGKDYVGNLIKNSFSNIEKISFADALKEEVEHIINLIRNNSSLEHIAYEMNVSKDEIKPLYIAMIAFKDINELTVKKKNSTIRFMLQYWGTDVRRKNNENYWVQKTVNKILEINKLGNVALITDGRFPNELKGVSELNGITIQLDISKEKQIENLLNRDGILPNKEAFNHPSETSYLEYKDFDLILTEDVLSDNDLILSEIKKTIDRKVKI</sequence>
<dbReference type="GO" id="GO:0016301">
    <property type="term" value="F:kinase activity"/>
    <property type="evidence" value="ECO:0007669"/>
    <property type="project" value="UniProtKB-KW"/>
</dbReference>
<dbReference type="InterPro" id="IPR027417">
    <property type="entry name" value="P-loop_NTPase"/>
</dbReference>
<organism evidence="1">
    <name type="scientific">Siphoviridae sp. ctHip2</name>
    <dbReference type="NCBI Taxonomy" id="2827830"/>
    <lineage>
        <taxon>Viruses</taxon>
        <taxon>Duplodnaviria</taxon>
        <taxon>Heunggongvirae</taxon>
        <taxon>Uroviricota</taxon>
        <taxon>Caudoviricetes</taxon>
    </lineage>
</organism>